<dbReference type="Pfam" id="PF00027">
    <property type="entry name" value="cNMP_binding"/>
    <property type="match status" value="1"/>
</dbReference>
<dbReference type="AlphaFoldDB" id="A0A3R8KXB0"/>
<dbReference type="Gene3D" id="2.60.120.10">
    <property type="entry name" value="Jelly Rolls"/>
    <property type="match status" value="1"/>
</dbReference>
<accession>A0A3R8KXB0</accession>
<dbReference type="Proteomes" id="UP000274920">
    <property type="component" value="Unassembled WGS sequence"/>
</dbReference>
<dbReference type="CDD" id="cd00038">
    <property type="entry name" value="CAP_ED"/>
    <property type="match status" value="1"/>
</dbReference>
<protein>
    <recommendedName>
        <fullName evidence="1">Cyclic nucleotide-binding domain-containing protein</fullName>
    </recommendedName>
</protein>
<dbReference type="SMART" id="SM00100">
    <property type="entry name" value="cNMP"/>
    <property type="match status" value="1"/>
</dbReference>
<feature type="domain" description="Cyclic nucleotide-binding" evidence="1">
    <location>
        <begin position="99"/>
        <end position="177"/>
    </location>
</feature>
<sequence>MYAMVAKVVIPATVSVRTSVPAALSPKRFSSRFIVTLLDFGSSCVFSKSIVYFFCRFVVTFVIETEFFMKIIHNPRIFDSFAEKYDIFSIFPVSMKPHMNLKMYDKNEFIFLQGYLLDGFYFHLEGNIKILHMLDDGDEVILRFSGGPRIYGGAEFFLGYPVSASLKTEETSYCFYLPFHKCRDTLRRDPDFLFYLGKNYAEVMHVSNHNWSINQLSPHKSRVASYILTLDSQEEILKDLKDIPLFLGIGYRHFLRILSSFVEEGMLEKTEQGYRVADFSRLKKLAKDRYLI</sequence>
<dbReference type="InterPro" id="IPR018490">
    <property type="entry name" value="cNMP-bd_dom_sf"/>
</dbReference>
<organism evidence="2 3">
    <name type="scientific">Schaedlerella arabinosiphila</name>
    <dbReference type="NCBI Taxonomy" id="2044587"/>
    <lineage>
        <taxon>Bacteria</taxon>
        <taxon>Bacillati</taxon>
        <taxon>Bacillota</taxon>
        <taxon>Clostridia</taxon>
        <taxon>Lachnospirales</taxon>
        <taxon>Lachnospiraceae</taxon>
        <taxon>Schaedlerella</taxon>
    </lineage>
</organism>
<name>A0A3R8KXB0_9FIRM</name>
<dbReference type="EMBL" id="RHJS01000002">
    <property type="protein sequence ID" value="RRK33842.1"/>
    <property type="molecule type" value="Genomic_DNA"/>
</dbReference>
<gene>
    <name evidence="2" type="ORF">EBB54_22630</name>
</gene>
<dbReference type="InterPro" id="IPR000595">
    <property type="entry name" value="cNMP-bd_dom"/>
</dbReference>
<dbReference type="PROSITE" id="PS50042">
    <property type="entry name" value="CNMP_BINDING_3"/>
    <property type="match status" value="1"/>
</dbReference>
<dbReference type="SUPFAM" id="SSF51206">
    <property type="entry name" value="cAMP-binding domain-like"/>
    <property type="match status" value="1"/>
</dbReference>
<comment type="caution">
    <text evidence="2">The sequence shown here is derived from an EMBL/GenBank/DDBJ whole genome shotgun (WGS) entry which is preliminary data.</text>
</comment>
<evidence type="ECO:0000313" key="2">
    <source>
        <dbReference type="EMBL" id="RRK33842.1"/>
    </source>
</evidence>
<evidence type="ECO:0000259" key="1">
    <source>
        <dbReference type="PROSITE" id="PS50042"/>
    </source>
</evidence>
<reference evidence="2" key="1">
    <citation type="submission" date="2018-10" db="EMBL/GenBank/DDBJ databases">
        <title>Schaedlerella arabinophila gen. nov. sp. nov., isolated from the mouse intestinal tract and comparative analysis with the genome of the closely related altered Schaedler flora strain ASF502.</title>
        <authorList>
            <person name="Miyake S."/>
            <person name="Soh M."/>
            <person name="Seedorf H."/>
        </authorList>
    </citation>
    <scope>NUCLEOTIDE SEQUENCE [LARGE SCALE GENOMIC DNA]</scope>
    <source>
        <strain evidence="2">DSM 106076</strain>
    </source>
</reference>
<proteinExistence type="predicted"/>
<evidence type="ECO:0000313" key="3">
    <source>
        <dbReference type="Proteomes" id="UP000274920"/>
    </source>
</evidence>
<dbReference type="InterPro" id="IPR014710">
    <property type="entry name" value="RmlC-like_jellyroll"/>
</dbReference>
<keyword evidence="3" id="KW-1185">Reference proteome</keyword>